<evidence type="ECO:0000259" key="11">
    <source>
        <dbReference type="PROSITE" id="PS51263"/>
    </source>
</evidence>
<dbReference type="FunFam" id="3.40.20.10:FF:000011">
    <property type="entry name" value="Drebrin-like protein B"/>
    <property type="match status" value="1"/>
</dbReference>
<dbReference type="CDD" id="cd11281">
    <property type="entry name" value="ADF_drebrin_like"/>
    <property type="match status" value="1"/>
</dbReference>
<dbReference type="GO" id="GO:0014069">
    <property type="term" value="C:postsynaptic density"/>
    <property type="evidence" value="ECO:0007669"/>
    <property type="project" value="TreeGrafter"/>
</dbReference>
<keyword evidence="14" id="KW-1185">Reference proteome</keyword>
<dbReference type="InterPro" id="IPR001452">
    <property type="entry name" value="SH3_domain"/>
</dbReference>
<gene>
    <name evidence="13" type="primary">8236196</name>
    <name evidence="12" type="ORF">Phum_PHUM497840</name>
</gene>
<evidence type="ECO:0000313" key="13">
    <source>
        <dbReference type="EnsemblMetazoa" id="PHUM497840-PA"/>
    </source>
</evidence>
<dbReference type="InterPro" id="IPR035717">
    <property type="entry name" value="Drebrin-like_SH3"/>
</dbReference>
<dbReference type="Gene3D" id="2.30.30.40">
    <property type="entry name" value="SH3 Domains"/>
    <property type="match status" value="1"/>
</dbReference>
<name>E0VXA1_PEDHC</name>
<evidence type="ECO:0000256" key="5">
    <source>
        <dbReference type="ARBA" id="ARBA00023054"/>
    </source>
</evidence>
<comment type="subcellular location">
    <subcellularLocation>
        <location evidence="1">Cytoplasm</location>
        <location evidence="1">Cytoskeleton</location>
    </subcellularLocation>
</comment>
<dbReference type="FunFam" id="2.30.30.40:FF:000046">
    <property type="entry name" value="Drebrin-like protein isoform B"/>
    <property type="match status" value="1"/>
</dbReference>
<reference evidence="12" key="1">
    <citation type="submission" date="2007-04" db="EMBL/GenBank/DDBJ databases">
        <title>Annotation of Pediculus humanus corporis strain USDA.</title>
        <authorList>
            <person name="Kirkness E."/>
            <person name="Hannick L."/>
            <person name="Hass B."/>
            <person name="Bruggner R."/>
            <person name="Lawson D."/>
            <person name="Bidwell S."/>
            <person name="Joardar V."/>
            <person name="Caler E."/>
            <person name="Walenz B."/>
            <person name="Inman J."/>
            <person name="Schobel S."/>
            <person name="Galinsky K."/>
            <person name="Amedeo P."/>
            <person name="Strausberg R."/>
        </authorList>
    </citation>
    <scope>NUCLEOTIDE SEQUENCE</scope>
    <source>
        <strain evidence="12">USDA</strain>
    </source>
</reference>
<evidence type="ECO:0000313" key="14">
    <source>
        <dbReference type="Proteomes" id="UP000009046"/>
    </source>
</evidence>
<dbReference type="InterPro" id="IPR029006">
    <property type="entry name" value="ADF-H/Gelsolin-like_dom_sf"/>
</dbReference>
<dbReference type="Proteomes" id="UP000009046">
    <property type="component" value="Unassembled WGS sequence"/>
</dbReference>
<dbReference type="GO" id="GO:0030427">
    <property type="term" value="C:site of polarized growth"/>
    <property type="evidence" value="ECO:0007669"/>
    <property type="project" value="TreeGrafter"/>
</dbReference>
<evidence type="ECO:0000313" key="12">
    <source>
        <dbReference type="EMBL" id="EEB18007.1"/>
    </source>
</evidence>
<organism>
    <name type="scientific">Pediculus humanus subsp. corporis</name>
    <name type="common">Body louse</name>
    <dbReference type="NCBI Taxonomy" id="121224"/>
    <lineage>
        <taxon>Eukaryota</taxon>
        <taxon>Metazoa</taxon>
        <taxon>Ecdysozoa</taxon>
        <taxon>Arthropoda</taxon>
        <taxon>Hexapoda</taxon>
        <taxon>Insecta</taxon>
        <taxon>Pterygota</taxon>
        <taxon>Neoptera</taxon>
        <taxon>Paraneoptera</taxon>
        <taxon>Psocodea</taxon>
        <taxon>Troctomorpha</taxon>
        <taxon>Phthiraptera</taxon>
        <taxon>Anoplura</taxon>
        <taxon>Pediculidae</taxon>
        <taxon>Pediculus</taxon>
    </lineage>
</organism>
<dbReference type="EnsemblMetazoa" id="PHUM497840-RA">
    <property type="protein sequence ID" value="PHUM497840-PA"/>
    <property type="gene ID" value="PHUM497840"/>
</dbReference>
<dbReference type="GO" id="GO:0045211">
    <property type="term" value="C:postsynaptic membrane"/>
    <property type="evidence" value="ECO:0007669"/>
    <property type="project" value="TreeGrafter"/>
</dbReference>
<evidence type="ECO:0000256" key="3">
    <source>
        <dbReference type="ARBA" id="ARBA00022443"/>
    </source>
</evidence>
<dbReference type="Gene3D" id="3.40.20.10">
    <property type="entry name" value="Severin"/>
    <property type="match status" value="1"/>
</dbReference>
<feature type="domain" description="ADF-H" evidence="11">
    <location>
        <begin position="2"/>
        <end position="133"/>
    </location>
</feature>
<dbReference type="eggNOG" id="KOG3655">
    <property type="taxonomic scope" value="Eukaryota"/>
</dbReference>
<keyword evidence="4" id="KW-0963">Cytoplasm</keyword>
<keyword evidence="12" id="KW-0808">Transferase</keyword>
<dbReference type="RefSeq" id="XP_002430745.1">
    <property type="nucleotide sequence ID" value="XM_002430700.1"/>
</dbReference>
<dbReference type="HOGENOM" id="CLU_013085_0_1_1"/>
<dbReference type="SUPFAM" id="SSF55753">
    <property type="entry name" value="Actin depolymerizing proteins"/>
    <property type="match status" value="1"/>
</dbReference>
<proteinExistence type="inferred from homology"/>
<dbReference type="GeneID" id="8236196"/>
<dbReference type="Pfam" id="PF14604">
    <property type="entry name" value="SH3_9"/>
    <property type="match status" value="1"/>
</dbReference>
<dbReference type="VEuPathDB" id="VectorBase:PHUM497840"/>
<dbReference type="PROSITE" id="PS51263">
    <property type="entry name" value="ADF_H"/>
    <property type="match status" value="1"/>
</dbReference>
<dbReference type="GO" id="GO:0098974">
    <property type="term" value="P:postsynaptic actin cytoskeleton organization"/>
    <property type="evidence" value="ECO:0007669"/>
    <property type="project" value="TreeGrafter"/>
</dbReference>
<dbReference type="OMA" id="FKEPRGA"/>
<dbReference type="GO" id="GO:0016301">
    <property type="term" value="F:kinase activity"/>
    <property type="evidence" value="ECO:0007669"/>
    <property type="project" value="UniProtKB-KW"/>
</dbReference>
<dbReference type="OrthoDB" id="5971719at2759"/>
<dbReference type="SUPFAM" id="SSF50044">
    <property type="entry name" value="SH3-domain"/>
    <property type="match status" value="1"/>
</dbReference>
<dbReference type="CDD" id="cd11960">
    <property type="entry name" value="SH3_Abp1_eu"/>
    <property type="match status" value="1"/>
</dbReference>
<dbReference type="InParanoid" id="E0VXA1"/>
<dbReference type="GO" id="GO:0030027">
    <property type="term" value="C:lamellipodium"/>
    <property type="evidence" value="ECO:0007669"/>
    <property type="project" value="TreeGrafter"/>
</dbReference>
<dbReference type="KEGG" id="phu:Phum_PHUM497840"/>
<feature type="region of interest" description="Disordered" evidence="9">
    <location>
        <begin position="173"/>
        <end position="192"/>
    </location>
</feature>
<keyword evidence="7" id="KW-0206">Cytoskeleton</keyword>
<evidence type="ECO:0000259" key="10">
    <source>
        <dbReference type="PROSITE" id="PS50002"/>
    </source>
</evidence>
<dbReference type="InterPro" id="IPR002108">
    <property type="entry name" value="ADF-H"/>
</dbReference>
<evidence type="ECO:0000256" key="4">
    <source>
        <dbReference type="ARBA" id="ARBA00022490"/>
    </source>
</evidence>
<dbReference type="GO" id="GO:0005884">
    <property type="term" value="C:actin filament"/>
    <property type="evidence" value="ECO:0007669"/>
    <property type="project" value="TreeGrafter"/>
</dbReference>
<dbReference type="STRING" id="121224.E0VXA1"/>
<evidence type="ECO:0000256" key="1">
    <source>
        <dbReference type="ARBA" id="ARBA00004245"/>
    </source>
</evidence>
<keyword evidence="5" id="KW-0175">Coiled coil</keyword>
<keyword evidence="3 8" id="KW-0728">SH3 domain</keyword>
<dbReference type="AlphaFoldDB" id="E0VXA1"/>
<dbReference type="GO" id="GO:0030833">
    <property type="term" value="P:regulation of actin filament polymerization"/>
    <property type="evidence" value="ECO:0007669"/>
    <property type="project" value="TreeGrafter"/>
</dbReference>
<keyword evidence="12" id="KW-0418">Kinase</keyword>
<dbReference type="GO" id="GO:0045773">
    <property type="term" value="P:positive regulation of axon extension"/>
    <property type="evidence" value="ECO:0007669"/>
    <property type="project" value="TreeGrafter"/>
</dbReference>
<evidence type="ECO:0000256" key="6">
    <source>
        <dbReference type="ARBA" id="ARBA00023203"/>
    </source>
</evidence>
<dbReference type="GO" id="GO:0051015">
    <property type="term" value="F:actin filament binding"/>
    <property type="evidence" value="ECO:0007669"/>
    <property type="project" value="TreeGrafter"/>
</dbReference>
<dbReference type="PRINTS" id="PR00452">
    <property type="entry name" value="SH3DOMAIN"/>
</dbReference>
<protein>
    <submittedName>
        <fullName evidence="12 13">Protein kinase C and casein kinase substrate in neurons protein, putative</fullName>
    </submittedName>
</protein>
<reference evidence="12" key="2">
    <citation type="submission" date="2007-04" db="EMBL/GenBank/DDBJ databases">
        <title>The genome of the human body louse.</title>
        <authorList>
            <consortium name="The Human Body Louse Genome Consortium"/>
            <person name="Kirkness E."/>
            <person name="Walenz B."/>
            <person name="Hass B."/>
            <person name="Bruggner R."/>
            <person name="Strausberg R."/>
        </authorList>
    </citation>
    <scope>NUCLEOTIDE SEQUENCE</scope>
    <source>
        <strain evidence="12">USDA</strain>
    </source>
</reference>
<dbReference type="FunCoup" id="E0VXA1">
    <property type="interactions" value="1262"/>
</dbReference>
<dbReference type="InterPro" id="IPR036028">
    <property type="entry name" value="SH3-like_dom_sf"/>
</dbReference>
<dbReference type="GO" id="GO:0048812">
    <property type="term" value="P:neuron projection morphogenesis"/>
    <property type="evidence" value="ECO:0007669"/>
    <property type="project" value="TreeGrafter"/>
</dbReference>
<dbReference type="Pfam" id="PF00241">
    <property type="entry name" value="Cofilin_ADF"/>
    <property type="match status" value="1"/>
</dbReference>
<dbReference type="PROSITE" id="PS50002">
    <property type="entry name" value="SH3"/>
    <property type="match status" value="1"/>
</dbReference>
<evidence type="ECO:0000256" key="7">
    <source>
        <dbReference type="ARBA" id="ARBA00023212"/>
    </source>
</evidence>
<keyword evidence="6" id="KW-0009">Actin-binding</keyword>
<evidence type="ECO:0000256" key="2">
    <source>
        <dbReference type="ARBA" id="ARBA00011039"/>
    </source>
</evidence>
<dbReference type="SMART" id="SM00102">
    <property type="entry name" value="ADF"/>
    <property type="match status" value="1"/>
</dbReference>
<dbReference type="SMART" id="SM00326">
    <property type="entry name" value="SH3"/>
    <property type="match status" value="1"/>
</dbReference>
<evidence type="ECO:0000256" key="9">
    <source>
        <dbReference type="SAM" id="MobiDB-lite"/>
    </source>
</evidence>
<comment type="similarity">
    <text evidence="2">Belongs to the ABP1 family.</text>
</comment>
<dbReference type="EMBL" id="DS235830">
    <property type="protein sequence ID" value="EEB18007.1"/>
    <property type="molecule type" value="Genomic_DNA"/>
</dbReference>
<evidence type="ECO:0000256" key="8">
    <source>
        <dbReference type="PROSITE-ProRule" id="PRU00192"/>
    </source>
</evidence>
<dbReference type="PANTHER" id="PTHR10829">
    <property type="entry name" value="CORTACTIN AND DREBRIN"/>
    <property type="match status" value="1"/>
</dbReference>
<dbReference type="GO" id="GO:0030864">
    <property type="term" value="C:cortical actin cytoskeleton"/>
    <property type="evidence" value="ECO:0007669"/>
    <property type="project" value="TreeGrafter"/>
</dbReference>
<dbReference type="PANTHER" id="PTHR10829:SF25">
    <property type="entry name" value="DREBRIN-LIKE PROTEIN"/>
    <property type="match status" value="1"/>
</dbReference>
<reference evidence="13" key="3">
    <citation type="submission" date="2020-05" db="UniProtKB">
        <authorList>
            <consortium name="EnsemblMetazoa"/>
        </authorList>
    </citation>
    <scope>IDENTIFICATION</scope>
    <source>
        <strain evidence="13">USDA</strain>
    </source>
</reference>
<feature type="domain" description="SH3" evidence="10">
    <location>
        <begin position="434"/>
        <end position="493"/>
    </location>
</feature>
<accession>E0VXA1</accession>
<sequence length="493" mass="56980">MAINLNKNRTELLAAWNDVLNDKTQTNWALFGYEGLSNDLKVVSKGCDGIEEMTEDLNSGQIMYAFLKVMDPKTSLPKNVLINWQGEGAPNVRKGTCANHVRDVGNFFKGAHVTINARTEEEVDSQIIIDRVSKSTGSAYSFKERIDHDQVTGPVGTSYKRVIPKQEINSAERDKFWEKEEQEERQRQEEERIRKEMERKKLEDERKRIETEEAAKREEKMIERNRCINQIREAERINEVTEELSRQKLLEDSEKEEKERRERAEVLRRQRSQEAQQLIAKRTIDARAVFEQNTCAMQMNRRRASSYHVNGVRKEEEDTCKTSSEKISNDEKIVTNSIRKGSLPTWLSGSSDTKTDNNVNSMENNVTVVNTEENNGDDVKEIEKPVVIQEEQEWEVKQEAPVEYLEHDKSEMDAKSNMDNKNNESDNQFINNGEYGLTARALYDYQADDETEISFDPGDIITHIDQIDEGWWQGLGPHGVFGLFPANYVELIK</sequence>
<dbReference type="GO" id="GO:0030425">
    <property type="term" value="C:dendrite"/>
    <property type="evidence" value="ECO:0007669"/>
    <property type="project" value="TreeGrafter"/>
</dbReference>
<dbReference type="EMBL" id="AAZO01006033">
    <property type="status" value="NOT_ANNOTATED_CDS"/>
    <property type="molecule type" value="Genomic_DNA"/>
</dbReference>
<dbReference type="CTD" id="8236196"/>